<dbReference type="OrthoDB" id="5599157at2759"/>
<comment type="function">
    <text evidence="8">Component of the ERMES/MDM complex, which serves as a molecular tether to connect the endoplasmic reticulum (ER) and mitochondria. Components of this complex are involved in the control of mitochondrial shape and protein biogenesis, and function in nonvesicular lipid trafficking between the ER and mitochondria. The MDM12-MMM1 subcomplex functions in the major beta-barrel assembly pathway that is responsible for biogenesis of all outer membrane beta-barrel proteins, and acts in a late step after the SAM complex. The MDM10-MDM12-MMM1 subcomplex further acts in the TOM40-specific pathway after the action of the MDM12-MMM1 complex. Essential for establishing and maintaining the structure of mitochondria and maintenance of mtDNA nucleoids.</text>
</comment>
<evidence type="ECO:0000259" key="9">
    <source>
        <dbReference type="PROSITE" id="PS51847"/>
    </source>
</evidence>
<dbReference type="InterPro" id="IPR027537">
    <property type="entry name" value="Mmm1"/>
</dbReference>
<protein>
    <recommendedName>
        <fullName evidence="8">Maintenance of mitochondrial morphology protein 1</fullName>
    </recommendedName>
</protein>
<dbReference type="GO" id="GO:0045040">
    <property type="term" value="P:protein insertion into mitochondrial outer membrane"/>
    <property type="evidence" value="ECO:0007669"/>
    <property type="project" value="UniProtKB-UniRule"/>
</dbReference>
<keyword evidence="5" id="KW-0445">Lipid transport</keyword>
<comment type="similarity">
    <text evidence="8">Belongs to the MMM1 family.</text>
</comment>
<evidence type="ECO:0000256" key="1">
    <source>
        <dbReference type="ARBA" id="ARBA00022448"/>
    </source>
</evidence>
<dbReference type="HAMAP" id="MF_03103">
    <property type="entry name" value="Mmm1"/>
    <property type="match status" value="1"/>
</dbReference>
<dbReference type="PANTHER" id="PTHR13466">
    <property type="entry name" value="TEX2 PROTEIN-RELATED"/>
    <property type="match status" value="1"/>
</dbReference>
<dbReference type="PANTHER" id="PTHR13466:SF0">
    <property type="entry name" value="SMP-LTD DOMAIN-CONTAINING PROTEIN"/>
    <property type="match status" value="1"/>
</dbReference>
<feature type="topological domain" description="Cytoplasmic" evidence="8">
    <location>
        <begin position="24"/>
        <end position="258"/>
    </location>
</feature>
<evidence type="ECO:0000256" key="6">
    <source>
        <dbReference type="ARBA" id="ARBA00023121"/>
    </source>
</evidence>
<evidence type="ECO:0000313" key="11">
    <source>
        <dbReference type="Proteomes" id="UP000193642"/>
    </source>
</evidence>
<keyword evidence="11" id="KW-1185">Reference proteome</keyword>
<sequence length="258" mass="28464">MAPKEATVCSNASTRIRISRPVKTNYSVNSHPPETCDWINVLLAQIIARYRSDPSISSNIVKWLDEKMNGGPNGSQRPGFLGHVNITDFSLGEEYPNFKSARMQYAEHSSNLRAEIGFEFNDQITIGIDTQVVINWPKPAIASLPVSLALSVVKFGGTVAVEFVTHPDSSETFLAISILEDYDLEFEVRSLLGHRTKVKDLPKLTSLITSQLRAVFVDAIVWPSFKKIHIPVSFGTSEMNNKNEDVITAEEAVGGSAK</sequence>
<comment type="subunit">
    <text evidence="8">Homodimer. Component of the ER-mitochondria encounter structure (ERMES) or MDM complex, composed of MMM1, MDM10, MDM12 and MDM34. A MMM1 homodimer associates with one molecule of MDM12 on each side in a pairwise head-to-tail manner, and the SMP-LTD domains of MMM1 and MDM12 generate a continuous hydrophobic tunnel for phospholipid trafficking.</text>
</comment>
<dbReference type="GO" id="GO:0005789">
    <property type="term" value="C:endoplasmic reticulum membrane"/>
    <property type="evidence" value="ECO:0007669"/>
    <property type="project" value="UniProtKB-SubCell"/>
</dbReference>
<evidence type="ECO:0000313" key="10">
    <source>
        <dbReference type="EMBL" id="ORY50882.1"/>
    </source>
</evidence>
<dbReference type="AlphaFoldDB" id="A0A1Y2CV35"/>
<comment type="subcellular location">
    <subcellularLocation>
        <location evidence="8">Endoplasmic reticulum membrane</location>
        <topology evidence="8">Single-pass type I membrane protein</topology>
    </subcellularLocation>
    <text evidence="8">The ERMES/MDM complex localizes to a few discrete foci (around 10 per single cell), that represent mitochondria-endoplasmic reticulum junctions. These foci are often found next to mtDNA nucleoids.</text>
</comment>
<dbReference type="Proteomes" id="UP000193642">
    <property type="component" value="Unassembled WGS sequence"/>
</dbReference>
<feature type="topological domain" description="Lumenal" evidence="8">
    <location>
        <begin position="1"/>
        <end position="8"/>
    </location>
</feature>
<feature type="domain" description="SMP-LTD" evidence="9">
    <location>
        <begin position="32"/>
        <end position="231"/>
    </location>
</feature>
<keyword evidence="7 8" id="KW-0472">Membrane</keyword>
<evidence type="ECO:0000256" key="2">
    <source>
        <dbReference type="ARBA" id="ARBA00022692"/>
    </source>
</evidence>
<proteinExistence type="inferred from homology"/>
<dbReference type="STRING" id="329046.A0A1Y2CV35"/>
<keyword evidence="2 8" id="KW-0812">Transmembrane</keyword>
<dbReference type="CDD" id="cd21671">
    <property type="entry name" value="SMP_Mmm1"/>
    <property type="match status" value="1"/>
</dbReference>
<dbReference type="GO" id="GO:1990456">
    <property type="term" value="P:mitochondrion-endoplasmic reticulum membrane tethering"/>
    <property type="evidence" value="ECO:0007669"/>
    <property type="project" value="TreeGrafter"/>
</dbReference>
<keyword evidence="6" id="KW-0446">Lipid-binding</keyword>
<dbReference type="InterPro" id="IPR031468">
    <property type="entry name" value="SMP_LBD"/>
</dbReference>
<gene>
    <name evidence="8" type="primary">MMM1</name>
    <name evidence="10" type="ORF">BCR33DRAFT_694617</name>
</gene>
<evidence type="ECO:0000256" key="8">
    <source>
        <dbReference type="HAMAP-Rule" id="MF_03103"/>
    </source>
</evidence>
<keyword evidence="1" id="KW-0813">Transport</keyword>
<dbReference type="GO" id="GO:0008289">
    <property type="term" value="F:lipid binding"/>
    <property type="evidence" value="ECO:0007669"/>
    <property type="project" value="UniProtKB-KW"/>
</dbReference>
<dbReference type="Pfam" id="PF10296">
    <property type="entry name" value="MMM1"/>
    <property type="match status" value="1"/>
</dbReference>
<evidence type="ECO:0000256" key="5">
    <source>
        <dbReference type="ARBA" id="ARBA00023055"/>
    </source>
</evidence>
<keyword evidence="4 8" id="KW-1133">Transmembrane helix</keyword>
<dbReference type="EMBL" id="MCGO01000006">
    <property type="protein sequence ID" value="ORY50882.1"/>
    <property type="molecule type" value="Genomic_DNA"/>
</dbReference>
<reference evidence="10 11" key="1">
    <citation type="submission" date="2016-07" db="EMBL/GenBank/DDBJ databases">
        <title>Pervasive Adenine N6-methylation of Active Genes in Fungi.</title>
        <authorList>
            <consortium name="DOE Joint Genome Institute"/>
            <person name="Mondo S.J."/>
            <person name="Dannebaum R.O."/>
            <person name="Kuo R.C."/>
            <person name="Labutti K."/>
            <person name="Haridas S."/>
            <person name="Kuo A."/>
            <person name="Salamov A."/>
            <person name="Ahrendt S.R."/>
            <person name="Lipzen A."/>
            <person name="Sullivan W."/>
            <person name="Andreopoulos W.B."/>
            <person name="Clum A."/>
            <person name="Lindquist E."/>
            <person name="Daum C."/>
            <person name="Ramamoorthy G.K."/>
            <person name="Gryganskyi A."/>
            <person name="Culley D."/>
            <person name="Magnuson J.K."/>
            <person name="James T.Y."/>
            <person name="O'Malley M.A."/>
            <person name="Stajich J.E."/>
            <person name="Spatafora J.W."/>
            <person name="Visel A."/>
            <person name="Grigoriev I.V."/>
        </authorList>
    </citation>
    <scope>NUCLEOTIDE SEQUENCE [LARGE SCALE GENOMIC DNA]</scope>
    <source>
        <strain evidence="10 11">JEL800</strain>
    </source>
</reference>
<dbReference type="GO" id="GO:0032865">
    <property type="term" value="C:ERMES complex"/>
    <property type="evidence" value="ECO:0007669"/>
    <property type="project" value="UniProtKB-UniRule"/>
</dbReference>
<evidence type="ECO:0000256" key="3">
    <source>
        <dbReference type="ARBA" id="ARBA00022824"/>
    </source>
</evidence>
<dbReference type="PROSITE" id="PS51847">
    <property type="entry name" value="SMP"/>
    <property type="match status" value="1"/>
</dbReference>
<name>A0A1Y2CV35_9FUNG</name>
<evidence type="ECO:0000256" key="7">
    <source>
        <dbReference type="ARBA" id="ARBA00023136"/>
    </source>
</evidence>
<evidence type="ECO:0000256" key="4">
    <source>
        <dbReference type="ARBA" id="ARBA00022989"/>
    </source>
</evidence>
<organism evidence="10 11">
    <name type="scientific">Rhizoclosmatium globosum</name>
    <dbReference type="NCBI Taxonomy" id="329046"/>
    <lineage>
        <taxon>Eukaryota</taxon>
        <taxon>Fungi</taxon>
        <taxon>Fungi incertae sedis</taxon>
        <taxon>Chytridiomycota</taxon>
        <taxon>Chytridiomycota incertae sedis</taxon>
        <taxon>Chytridiomycetes</taxon>
        <taxon>Chytridiales</taxon>
        <taxon>Chytriomycetaceae</taxon>
        <taxon>Rhizoclosmatium</taxon>
    </lineage>
</organism>
<comment type="caution">
    <text evidence="10">The sequence shown here is derived from an EMBL/GenBank/DDBJ whole genome shotgun (WGS) entry which is preliminary data.</text>
</comment>
<dbReference type="InterPro" id="IPR019411">
    <property type="entry name" value="MMM1_dom"/>
</dbReference>
<keyword evidence="3 8" id="KW-0256">Endoplasmic reticulum</keyword>
<accession>A0A1Y2CV35</accession>
<dbReference type="GO" id="GO:0015914">
    <property type="term" value="P:phospholipid transport"/>
    <property type="evidence" value="ECO:0007669"/>
    <property type="project" value="TreeGrafter"/>
</dbReference>